<feature type="compositionally biased region" description="Polar residues" evidence="8">
    <location>
        <begin position="352"/>
        <end position="370"/>
    </location>
</feature>
<reference evidence="9 10" key="1">
    <citation type="submission" date="2016-03" db="EMBL/GenBank/DDBJ databases">
        <authorList>
            <person name="Ploux O."/>
        </authorList>
    </citation>
    <scope>NUCLEOTIDE SEQUENCE [LARGE SCALE GENOMIC DNA]</scope>
    <source>
        <strain evidence="9 10">UAMH 11012</strain>
    </source>
</reference>
<feature type="compositionally biased region" description="Low complexity" evidence="8">
    <location>
        <begin position="397"/>
        <end position="411"/>
    </location>
</feature>
<feature type="transmembrane region" description="Helical" evidence="7">
    <location>
        <begin position="46"/>
        <end position="68"/>
    </location>
</feature>
<evidence type="ECO:0000256" key="2">
    <source>
        <dbReference type="ARBA" id="ARBA00005550"/>
    </source>
</evidence>
<evidence type="ECO:0000313" key="9">
    <source>
        <dbReference type="EMBL" id="CZR58035.1"/>
    </source>
</evidence>
<feature type="compositionally biased region" description="Acidic residues" evidence="8">
    <location>
        <begin position="311"/>
        <end position="320"/>
    </location>
</feature>
<proteinExistence type="inferred from homology"/>
<feature type="compositionally biased region" description="Low complexity" evidence="8">
    <location>
        <begin position="321"/>
        <end position="342"/>
    </location>
</feature>
<name>A0A1L7WZ46_9HELO</name>
<dbReference type="Proteomes" id="UP000184330">
    <property type="component" value="Unassembled WGS sequence"/>
</dbReference>
<evidence type="ECO:0000256" key="8">
    <source>
        <dbReference type="SAM" id="MobiDB-lite"/>
    </source>
</evidence>
<feature type="transmembrane region" description="Helical" evidence="7">
    <location>
        <begin position="12"/>
        <end position="34"/>
    </location>
</feature>
<evidence type="ECO:0000256" key="7">
    <source>
        <dbReference type="RuleBase" id="RU367100"/>
    </source>
</evidence>
<protein>
    <recommendedName>
        <fullName evidence="3 7">Defect at low temperature protein 1</fullName>
    </recommendedName>
</protein>
<evidence type="ECO:0000256" key="3">
    <source>
        <dbReference type="ARBA" id="ARBA00021353"/>
    </source>
</evidence>
<keyword evidence="5 7" id="KW-1133">Transmembrane helix</keyword>
<dbReference type="GO" id="GO:0016020">
    <property type="term" value="C:membrane"/>
    <property type="evidence" value="ECO:0007669"/>
    <property type="project" value="UniProtKB-SubCell"/>
</dbReference>
<comment type="function">
    <text evidence="1 7">Required for growth under high-pressure and low-temperature conditions.</text>
</comment>
<dbReference type="AlphaFoldDB" id="A0A1L7WZ46"/>
<gene>
    <name evidence="7" type="primary">DLT1</name>
    <name evidence="9" type="ORF">PAC_07925</name>
</gene>
<evidence type="ECO:0000256" key="4">
    <source>
        <dbReference type="ARBA" id="ARBA00022692"/>
    </source>
</evidence>
<sequence length="434" mass="48286">MKRHTLFRWWYGSAYTLLGLILIVGLVVTPGDAIRQSLDKHQRIQWNIFVIVGCYALTFCFGSLIYFFRLWTNRTVLSAIPKNWIPIEKGEVQKKVRKMIVASLHRSAAIAWDARPRISQEPPVVVSEPEIKDPVAVSADEESKKEGHGLFHRKHTEENEHVVTIPPPRPVWDEISHNGWASPTSPDLPGLQYITVILELAHLIEARAVSLAPVDPQTEPPLPDIRAVELLQRPAAMGLREYIGQLSIIGVLKDPSQAAKFLAQYEYARFSGRPLTEQQFRDLMGHFAELLRNMDTVSPVVLTDLDIDTAESDIDDDGDDGASATPVTPRSRSLASIRSVSSHEGTVRTAPSRYTDTTPSKRAQEFSTAPATPRSKKRTISRSPSTFAQSRRPYAISASSSESMRSTSESSVIKLSRSNTEGDLPYTLTIPGAR</sequence>
<keyword evidence="6 7" id="KW-0472">Membrane</keyword>
<dbReference type="InterPro" id="IPR038869">
    <property type="entry name" value="DLT1"/>
</dbReference>
<organism evidence="9 10">
    <name type="scientific">Phialocephala subalpina</name>
    <dbReference type="NCBI Taxonomy" id="576137"/>
    <lineage>
        <taxon>Eukaryota</taxon>
        <taxon>Fungi</taxon>
        <taxon>Dikarya</taxon>
        <taxon>Ascomycota</taxon>
        <taxon>Pezizomycotina</taxon>
        <taxon>Leotiomycetes</taxon>
        <taxon>Helotiales</taxon>
        <taxon>Mollisiaceae</taxon>
        <taxon>Phialocephala</taxon>
        <taxon>Phialocephala fortinii species complex</taxon>
    </lineage>
</organism>
<feature type="region of interest" description="Disordered" evidence="8">
    <location>
        <begin position="311"/>
        <end position="434"/>
    </location>
</feature>
<evidence type="ECO:0000256" key="6">
    <source>
        <dbReference type="ARBA" id="ARBA00023136"/>
    </source>
</evidence>
<dbReference type="EMBL" id="FJOG01000011">
    <property type="protein sequence ID" value="CZR58035.1"/>
    <property type="molecule type" value="Genomic_DNA"/>
</dbReference>
<dbReference type="OrthoDB" id="4096362at2759"/>
<dbReference type="STRING" id="576137.A0A1L7WZ46"/>
<dbReference type="PANTHER" id="PTHR40021:SF1">
    <property type="entry name" value="DEFECT AT LOW TEMPERATURE PROTEIN 1"/>
    <property type="match status" value="1"/>
</dbReference>
<comment type="subcellular location">
    <subcellularLocation>
        <location evidence="7">Membrane</location>
        <topology evidence="7">Multi-pass membrane protein</topology>
    </subcellularLocation>
</comment>
<comment type="similarity">
    <text evidence="2 7">Belongs to the DLT1 family.</text>
</comment>
<keyword evidence="4 7" id="KW-0812">Transmembrane</keyword>
<dbReference type="PANTHER" id="PTHR40021">
    <property type="entry name" value="DEFECT AT LOW TEMPERATURE PROTEIN 1"/>
    <property type="match status" value="1"/>
</dbReference>
<evidence type="ECO:0000256" key="1">
    <source>
        <dbReference type="ARBA" id="ARBA00002489"/>
    </source>
</evidence>
<keyword evidence="10" id="KW-1185">Reference proteome</keyword>
<accession>A0A1L7WZ46</accession>
<evidence type="ECO:0000256" key="5">
    <source>
        <dbReference type="ARBA" id="ARBA00022989"/>
    </source>
</evidence>
<evidence type="ECO:0000313" key="10">
    <source>
        <dbReference type="Proteomes" id="UP000184330"/>
    </source>
</evidence>